<dbReference type="EMBL" id="CM003380">
    <property type="protein sequence ID" value="KOM55788.1"/>
    <property type="molecule type" value="Genomic_DNA"/>
</dbReference>
<accession>A0A0L9VLD9</accession>
<evidence type="ECO:0000313" key="1">
    <source>
        <dbReference type="EMBL" id="KOM55788.1"/>
    </source>
</evidence>
<dbReference type="Proteomes" id="UP000053144">
    <property type="component" value="Chromosome 10"/>
</dbReference>
<protein>
    <submittedName>
        <fullName evidence="1">Uncharacterized protein</fullName>
    </submittedName>
</protein>
<proteinExistence type="predicted"/>
<dbReference type="AlphaFoldDB" id="A0A0L9VLD9"/>
<evidence type="ECO:0000313" key="2">
    <source>
        <dbReference type="Proteomes" id="UP000053144"/>
    </source>
</evidence>
<reference evidence="2" key="1">
    <citation type="journal article" date="2015" name="Proc. Natl. Acad. Sci. U.S.A.">
        <title>Genome sequencing of adzuki bean (Vigna angularis) provides insight into high starch and low fat accumulation and domestication.</title>
        <authorList>
            <person name="Yang K."/>
            <person name="Tian Z."/>
            <person name="Chen C."/>
            <person name="Luo L."/>
            <person name="Zhao B."/>
            <person name="Wang Z."/>
            <person name="Yu L."/>
            <person name="Li Y."/>
            <person name="Sun Y."/>
            <person name="Li W."/>
            <person name="Chen Y."/>
            <person name="Li Y."/>
            <person name="Zhang Y."/>
            <person name="Ai D."/>
            <person name="Zhao J."/>
            <person name="Shang C."/>
            <person name="Ma Y."/>
            <person name="Wu B."/>
            <person name="Wang M."/>
            <person name="Gao L."/>
            <person name="Sun D."/>
            <person name="Zhang P."/>
            <person name="Guo F."/>
            <person name="Wang W."/>
            <person name="Li Y."/>
            <person name="Wang J."/>
            <person name="Varshney R.K."/>
            <person name="Wang J."/>
            <person name="Ling H.Q."/>
            <person name="Wan P."/>
        </authorList>
    </citation>
    <scope>NUCLEOTIDE SEQUENCE</scope>
    <source>
        <strain evidence="2">cv. Jingnong 6</strain>
    </source>
</reference>
<sequence length="277" mass="30842">MYRWDKQADFTLAPPKIPTYTPIFETGQRPSPNTKPFLLHLPKTLAATTFPPCRSVTGQPLPCRRHHHAATSVHLLPSRNQSRRHEAAAIARLDACSRLPSSASTSSTATVIFIFSILETKSCHQRSTLPTPFAAPPLLPLAQQSQSRFLHQRASSPQGLHREIHHRRSTVRLFLIATPSSSSPQPSREASTHQTVNTHLPWQLSSPILAVISNPKPANRKPIRNQKREIASISSKPASKTATTCTQKIQTAKTLNALLFNSRHRQRRRGKPFSPIC</sequence>
<name>A0A0L9VLD9_PHAAN</name>
<gene>
    <name evidence="1" type="ORF">LR48_Vigan10g168000</name>
</gene>
<organism evidence="1 2">
    <name type="scientific">Phaseolus angularis</name>
    <name type="common">Azuki bean</name>
    <name type="synonym">Vigna angularis</name>
    <dbReference type="NCBI Taxonomy" id="3914"/>
    <lineage>
        <taxon>Eukaryota</taxon>
        <taxon>Viridiplantae</taxon>
        <taxon>Streptophyta</taxon>
        <taxon>Embryophyta</taxon>
        <taxon>Tracheophyta</taxon>
        <taxon>Spermatophyta</taxon>
        <taxon>Magnoliopsida</taxon>
        <taxon>eudicotyledons</taxon>
        <taxon>Gunneridae</taxon>
        <taxon>Pentapetalae</taxon>
        <taxon>rosids</taxon>
        <taxon>fabids</taxon>
        <taxon>Fabales</taxon>
        <taxon>Fabaceae</taxon>
        <taxon>Papilionoideae</taxon>
        <taxon>50 kb inversion clade</taxon>
        <taxon>NPAAA clade</taxon>
        <taxon>indigoferoid/millettioid clade</taxon>
        <taxon>Phaseoleae</taxon>
        <taxon>Vigna</taxon>
    </lineage>
</organism>
<dbReference type="Gramene" id="KOM55788">
    <property type="protein sequence ID" value="KOM55788"/>
    <property type="gene ID" value="LR48_Vigan10g168000"/>
</dbReference>